<sequence>MEEMRQRDKIIKAKINLVKGMTFLKQATNYFYQFNLCNGNHLKEAFGGNTEFDNALAKIVSQIENVEYLLLFVHARMTDTFYQPGNEEALIYPWAQNDLRRIREEFVYLRDCIFFLVKKCEGSTFNRKLRFKMD</sequence>
<accession>A0AAV4SGZ0</accession>
<reference evidence="1 2" key="1">
    <citation type="submission" date="2021-06" db="EMBL/GenBank/DDBJ databases">
        <title>Caerostris extrusa draft genome.</title>
        <authorList>
            <person name="Kono N."/>
            <person name="Arakawa K."/>
        </authorList>
    </citation>
    <scope>NUCLEOTIDE SEQUENCE [LARGE SCALE GENOMIC DNA]</scope>
</reference>
<name>A0AAV4SGZ0_CAEEX</name>
<organism evidence="1 2">
    <name type="scientific">Caerostris extrusa</name>
    <name type="common">Bark spider</name>
    <name type="synonym">Caerostris bankana</name>
    <dbReference type="NCBI Taxonomy" id="172846"/>
    <lineage>
        <taxon>Eukaryota</taxon>
        <taxon>Metazoa</taxon>
        <taxon>Ecdysozoa</taxon>
        <taxon>Arthropoda</taxon>
        <taxon>Chelicerata</taxon>
        <taxon>Arachnida</taxon>
        <taxon>Araneae</taxon>
        <taxon>Araneomorphae</taxon>
        <taxon>Entelegynae</taxon>
        <taxon>Araneoidea</taxon>
        <taxon>Araneidae</taxon>
        <taxon>Caerostris</taxon>
    </lineage>
</organism>
<dbReference type="Proteomes" id="UP001054945">
    <property type="component" value="Unassembled WGS sequence"/>
</dbReference>
<evidence type="ECO:0000313" key="1">
    <source>
        <dbReference type="EMBL" id="GIY32436.1"/>
    </source>
</evidence>
<keyword evidence="2" id="KW-1185">Reference proteome</keyword>
<evidence type="ECO:0000313" key="2">
    <source>
        <dbReference type="Proteomes" id="UP001054945"/>
    </source>
</evidence>
<protein>
    <submittedName>
        <fullName evidence="1">Uncharacterized protein</fullName>
    </submittedName>
</protein>
<comment type="caution">
    <text evidence="1">The sequence shown here is derived from an EMBL/GenBank/DDBJ whole genome shotgun (WGS) entry which is preliminary data.</text>
</comment>
<gene>
    <name evidence="1" type="ORF">CEXT_212601</name>
</gene>
<proteinExistence type="predicted"/>
<dbReference type="EMBL" id="BPLR01009509">
    <property type="protein sequence ID" value="GIY32436.1"/>
    <property type="molecule type" value="Genomic_DNA"/>
</dbReference>
<dbReference type="AlphaFoldDB" id="A0AAV4SGZ0"/>